<dbReference type="Proteomes" id="UP001320831">
    <property type="component" value="Unassembled WGS sequence"/>
</dbReference>
<protein>
    <submittedName>
        <fullName evidence="1">Uncharacterized protein</fullName>
    </submittedName>
</protein>
<comment type="caution">
    <text evidence="1">The sequence shown here is derived from an EMBL/GenBank/DDBJ whole genome shotgun (WGS) entry which is preliminary data.</text>
</comment>
<evidence type="ECO:0000313" key="1">
    <source>
        <dbReference type="EMBL" id="MCT7378248.1"/>
    </source>
</evidence>
<name>A0ABT2LUN8_9HYPH</name>
<dbReference type="RefSeq" id="WP_260907117.1">
    <property type="nucleotide sequence ID" value="NZ_JAOCZP010000012.1"/>
</dbReference>
<sequence length="76" mass="8310">MAERKYEEIMAGDGDLTLWDIGDPAEAADAAVATYGPKASLAAASAAFTARYAGRDTDFRFWFTVFSELQRRNRAG</sequence>
<gene>
    <name evidence="1" type="ORF">N5A92_24865</name>
</gene>
<accession>A0ABT2LUN8</accession>
<reference evidence="1 2" key="1">
    <citation type="submission" date="2022-09" db="EMBL/GenBank/DDBJ databases">
        <title>Chelativorans salina sp. nov., a novel slightly halophilic bacterium isolated from a saline lake sediment enrichment.</title>
        <authorList>
            <person name="Gao L."/>
            <person name="Fang B.-Z."/>
            <person name="Li W.-J."/>
        </authorList>
    </citation>
    <scope>NUCLEOTIDE SEQUENCE [LARGE SCALE GENOMIC DNA]</scope>
    <source>
        <strain evidence="1 2">EGI FJ00035</strain>
    </source>
</reference>
<evidence type="ECO:0000313" key="2">
    <source>
        <dbReference type="Proteomes" id="UP001320831"/>
    </source>
</evidence>
<organism evidence="1 2">
    <name type="scientific">Chelativorans salis</name>
    <dbReference type="NCBI Taxonomy" id="2978478"/>
    <lineage>
        <taxon>Bacteria</taxon>
        <taxon>Pseudomonadati</taxon>
        <taxon>Pseudomonadota</taxon>
        <taxon>Alphaproteobacteria</taxon>
        <taxon>Hyphomicrobiales</taxon>
        <taxon>Phyllobacteriaceae</taxon>
        <taxon>Chelativorans</taxon>
    </lineage>
</organism>
<dbReference type="EMBL" id="JAOCZP010000012">
    <property type="protein sequence ID" value="MCT7378248.1"/>
    <property type="molecule type" value="Genomic_DNA"/>
</dbReference>
<keyword evidence="2" id="KW-1185">Reference proteome</keyword>
<proteinExistence type="predicted"/>